<protein>
    <submittedName>
        <fullName evidence="3">Flagellar hook-length control protein FliK</fullName>
    </submittedName>
</protein>
<keyword evidence="4" id="KW-1185">Reference proteome</keyword>
<proteinExistence type="predicted"/>
<keyword evidence="3" id="KW-0282">Flagellum</keyword>
<dbReference type="CDD" id="cd17470">
    <property type="entry name" value="T3SS_Flik_C"/>
    <property type="match status" value="1"/>
</dbReference>
<feature type="compositionally biased region" description="Polar residues" evidence="1">
    <location>
        <begin position="262"/>
        <end position="291"/>
    </location>
</feature>
<gene>
    <name evidence="3" type="ORF">AB8S09_01645</name>
</gene>
<dbReference type="EMBL" id="JBGFFE010000001">
    <property type="protein sequence ID" value="MEY8762354.1"/>
    <property type="molecule type" value="Genomic_DNA"/>
</dbReference>
<dbReference type="PANTHER" id="PTHR37533:SF2">
    <property type="entry name" value="FLAGELLAR HOOK-LENGTH CONTROL PROTEIN"/>
    <property type="match status" value="1"/>
</dbReference>
<dbReference type="InterPro" id="IPR052563">
    <property type="entry name" value="FliK"/>
</dbReference>
<dbReference type="RefSeq" id="WP_369868356.1">
    <property type="nucleotide sequence ID" value="NZ_JBGFFE010000001.1"/>
</dbReference>
<feature type="compositionally biased region" description="Basic and acidic residues" evidence="1">
    <location>
        <begin position="292"/>
        <end position="303"/>
    </location>
</feature>
<dbReference type="Gene3D" id="3.30.750.140">
    <property type="match status" value="1"/>
</dbReference>
<evidence type="ECO:0000313" key="3">
    <source>
        <dbReference type="EMBL" id="MEY8762354.1"/>
    </source>
</evidence>
<feature type="domain" description="Flagellar hook-length control protein-like C-terminal" evidence="2">
    <location>
        <begin position="362"/>
        <end position="441"/>
    </location>
</feature>
<dbReference type="Pfam" id="PF02120">
    <property type="entry name" value="Flg_hook"/>
    <property type="match status" value="1"/>
</dbReference>
<evidence type="ECO:0000313" key="4">
    <source>
        <dbReference type="Proteomes" id="UP001565220"/>
    </source>
</evidence>
<name>A0ABV4DSX8_9CLOT</name>
<sequence>MADLSAAVPINVTGVSKDTVSKIAGISSNVKKSGSTFKDALKTSQTAVDGVSADMGNKSKTSFEKLEGQLKKLGLSQEDIKKVEDEVSKGNVNIDSLSYLLNILLAYNGNLNDMGDELIDKISDSLSDSISSDILKNLQSIISENMTSNKNMSGKNIIDKIVEKNVGGLSDILQKLGASEEFSEKLTAKLGDSILSKVSQGANLEQNIYNKIKSEINSALASQLNKSNTDSSPVEFKMQDIAQKGQSALIDGTEASAAAANKNVSQDSQPNLEDVTASVQDKSMSQSNSDKSGGKDAGDMTGSEEKILKNIVQDGREDKVSRAANFMTQFSNVKGNNTVGNLSNLPGLVVNKNSFDSDIIKALRYMDINNIKTMTVKINPKELGEITISLVMEEGKLNAVLTASNKDAYNLLNSNLQDLSNRLQTNDIKVQNFSLNLNNGDTTYFRDESGRGQQGQKNGREGNLFFDSGVSDVSGISDGKTFTDNDYGENNVNVLA</sequence>
<keyword evidence="3" id="KW-0969">Cilium</keyword>
<keyword evidence="3" id="KW-0966">Cell projection</keyword>
<dbReference type="InterPro" id="IPR021136">
    <property type="entry name" value="Flagellar_hook_control-like_C"/>
</dbReference>
<feature type="region of interest" description="Disordered" evidence="1">
    <location>
        <begin position="260"/>
        <end position="303"/>
    </location>
</feature>
<dbReference type="PANTHER" id="PTHR37533">
    <property type="entry name" value="FLAGELLAR HOOK-LENGTH CONTROL PROTEIN"/>
    <property type="match status" value="1"/>
</dbReference>
<reference evidence="3 4" key="1">
    <citation type="submission" date="2024-08" db="EMBL/GenBank/DDBJ databases">
        <title>Clostridium lapicellarii sp. nov., and Clostridium renhuaiense sp. nov., two species isolated from the mud in a fermentation cellar used for producing sauce-flavour Chinese liquors.</title>
        <authorList>
            <person name="Yang F."/>
            <person name="Wang H."/>
            <person name="Chen L.Q."/>
            <person name="Zhou N."/>
            <person name="Lu J.J."/>
            <person name="Pu X.X."/>
            <person name="Wan B."/>
            <person name="Wang L."/>
            <person name="Liu S.J."/>
        </authorList>
    </citation>
    <scope>NUCLEOTIDE SEQUENCE [LARGE SCALE GENOMIC DNA]</scope>
    <source>
        <strain evidence="3 4">MT-113</strain>
    </source>
</reference>
<evidence type="ECO:0000256" key="1">
    <source>
        <dbReference type="SAM" id="MobiDB-lite"/>
    </source>
</evidence>
<dbReference type="Proteomes" id="UP001565220">
    <property type="component" value="Unassembled WGS sequence"/>
</dbReference>
<organism evidence="3 4">
    <name type="scientific">Clostridium lapidicellarium</name>
    <dbReference type="NCBI Taxonomy" id="3240931"/>
    <lineage>
        <taxon>Bacteria</taxon>
        <taxon>Bacillati</taxon>
        <taxon>Bacillota</taxon>
        <taxon>Clostridia</taxon>
        <taxon>Eubacteriales</taxon>
        <taxon>Clostridiaceae</taxon>
        <taxon>Clostridium</taxon>
    </lineage>
</organism>
<comment type="caution">
    <text evidence="3">The sequence shown here is derived from an EMBL/GenBank/DDBJ whole genome shotgun (WGS) entry which is preliminary data.</text>
</comment>
<dbReference type="InterPro" id="IPR038610">
    <property type="entry name" value="FliK-like_C_sf"/>
</dbReference>
<evidence type="ECO:0000259" key="2">
    <source>
        <dbReference type="Pfam" id="PF02120"/>
    </source>
</evidence>
<accession>A0ABV4DSX8</accession>